<dbReference type="VEuPathDB" id="FungiDB:P170DRAFT_474315"/>
<evidence type="ECO:0000256" key="1">
    <source>
        <dbReference type="SAM" id="SignalP"/>
    </source>
</evidence>
<evidence type="ECO:0000313" key="2">
    <source>
        <dbReference type="EMBL" id="PLB50759.1"/>
    </source>
</evidence>
<feature type="chain" id="PRO_5014160025" evidence="1">
    <location>
        <begin position="20"/>
        <end position="74"/>
    </location>
</feature>
<proteinExistence type="predicted"/>
<evidence type="ECO:0000313" key="3">
    <source>
        <dbReference type="Proteomes" id="UP000234275"/>
    </source>
</evidence>
<comment type="caution">
    <text evidence="2">The sequence shown here is derived from an EMBL/GenBank/DDBJ whole genome shotgun (WGS) entry which is preliminary data.</text>
</comment>
<sequence length="74" mass="7974">MQFFQTLLPIALLASLGAARPADSVVRDSEVFARDSLKSCIGKLQTQSQCTNVTTSPFACCPPMTCGSDKLCRF</sequence>
<keyword evidence="3" id="KW-1185">Reference proteome</keyword>
<gene>
    <name evidence="2" type="ORF">P170DRAFT_474315</name>
</gene>
<protein>
    <submittedName>
        <fullName evidence="2">Uncharacterized protein</fullName>
    </submittedName>
</protein>
<organism evidence="2 3">
    <name type="scientific">Aspergillus steynii IBT 23096</name>
    <dbReference type="NCBI Taxonomy" id="1392250"/>
    <lineage>
        <taxon>Eukaryota</taxon>
        <taxon>Fungi</taxon>
        <taxon>Dikarya</taxon>
        <taxon>Ascomycota</taxon>
        <taxon>Pezizomycotina</taxon>
        <taxon>Eurotiomycetes</taxon>
        <taxon>Eurotiomycetidae</taxon>
        <taxon>Eurotiales</taxon>
        <taxon>Aspergillaceae</taxon>
        <taxon>Aspergillus</taxon>
        <taxon>Aspergillus subgen. Circumdati</taxon>
    </lineage>
</organism>
<dbReference type="EMBL" id="MSFO01000003">
    <property type="protein sequence ID" value="PLB50759.1"/>
    <property type="molecule type" value="Genomic_DNA"/>
</dbReference>
<accession>A0A2I2GD02</accession>
<dbReference type="AlphaFoldDB" id="A0A2I2GD02"/>
<dbReference type="RefSeq" id="XP_024706061.1">
    <property type="nucleotide sequence ID" value="XM_024853120.1"/>
</dbReference>
<dbReference type="GeneID" id="36560818"/>
<reference evidence="2 3" key="1">
    <citation type="submission" date="2016-12" db="EMBL/GenBank/DDBJ databases">
        <title>The genomes of Aspergillus section Nigri reveals drivers in fungal speciation.</title>
        <authorList>
            <consortium name="DOE Joint Genome Institute"/>
            <person name="Vesth T.C."/>
            <person name="Nybo J."/>
            <person name="Theobald S."/>
            <person name="Brandl J."/>
            <person name="Frisvad J.C."/>
            <person name="Nielsen K.F."/>
            <person name="Lyhne E.K."/>
            <person name="Kogle M.E."/>
            <person name="Kuo A."/>
            <person name="Riley R."/>
            <person name="Clum A."/>
            <person name="Nolan M."/>
            <person name="Lipzen A."/>
            <person name="Salamov A."/>
            <person name="Henrissat B."/>
            <person name="Wiebenga A."/>
            <person name="De Vries R.P."/>
            <person name="Grigoriev I.V."/>
            <person name="Mortensen U.H."/>
            <person name="Andersen M.R."/>
            <person name="Baker S.E."/>
        </authorList>
    </citation>
    <scope>NUCLEOTIDE SEQUENCE [LARGE SCALE GENOMIC DNA]</scope>
    <source>
        <strain evidence="2 3">IBT 23096</strain>
    </source>
</reference>
<dbReference type="OrthoDB" id="4507141at2759"/>
<dbReference type="Proteomes" id="UP000234275">
    <property type="component" value="Unassembled WGS sequence"/>
</dbReference>
<feature type="signal peptide" evidence="1">
    <location>
        <begin position="1"/>
        <end position="19"/>
    </location>
</feature>
<keyword evidence="1" id="KW-0732">Signal</keyword>
<name>A0A2I2GD02_9EURO</name>